<evidence type="ECO:0000256" key="3">
    <source>
        <dbReference type="ARBA" id="ARBA00023306"/>
    </source>
</evidence>
<proteinExistence type="predicted"/>
<organism evidence="5 6">
    <name type="scientific">Catenuloplanes indicus</name>
    <dbReference type="NCBI Taxonomy" id="137267"/>
    <lineage>
        <taxon>Bacteria</taxon>
        <taxon>Bacillati</taxon>
        <taxon>Actinomycetota</taxon>
        <taxon>Actinomycetes</taxon>
        <taxon>Micromonosporales</taxon>
        <taxon>Micromonosporaceae</taxon>
        <taxon>Catenuloplanes</taxon>
    </lineage>
</organism>
<dbReference type="PANTHER" id="PTHR35798:SF1">
    <property type="entry name" value="CELL DIVISION PROTEIN SEPF"/>
    <property type="match status" value="1"/>
</dbReference>
<dbReference type="PANTHER" id="PTHR35798">
    <property type="entry name" value="CELL DIVISION PROTEIN SEPF"/>
    <property type="match status" value="1"/>
</dbReference>
<dbReference type="InterPro" id="IPR038594">
    <property type="entry name" value="SepF-like_sf"/>
</dbReference>
<reference evidence="5 6" key="1">
    <citation type="submission" date="2023-07" db="EMBL/GenBank/DDBJ databases">
        <title>Sequencing the genomes of 1000 actinobacteria strains.</title>
        <authorList>
            <person name="Klenk H.-P."/>
        </authorList>
    </citation>
    <scope>NUCLEOTIDE SEQUENCE [LARGE SCALE GENOMIC DNA]</scope>
    <source>
        <strain evidence="5 6">DSM 44709</strain>
    </source>
</reference>
<dbReference type="RefSeq" id="WP_307242386.1">
    <property type="nucleotide sequence ID" value="NZ_JAUSUZ010000001.1"/>
</dbReference>
<dbReference type="AlphaFoldDB" id="A0AAE3W288"/>
<keyword evidence="1" id="KW-0132">Cell division</keyword>
<comment type="function">
    <text evidence="4">Cell division protein that is part of the divisome complex and is recruited early to the Z-ring. Probably stimulates Z-ring formation, perhaps through the cross-linking of FtsZ protofilaments. Its function overlaps with FtsA.</text>
</comment>
<dbReference type="InterPro" id="IPR023052">
    <property type="entry name" value="Cell_div_SepF"/>
</dbReference>
<dbReference type="GO" id="GO:0000917">
    <property type="term" value="P:division septum assembly"/>
    <property type="evidence" value="ECO:0007669"/>
    <property type="project" value="UniProtKB-KW"/>
</dbReference>
<sequence length="92" mass="10065">MVKTLRPQSYNEVFYVGHYFREGIAVVMDLTSLTDEEATPLVDFAAGLIVGRGGEMERLATKIFLLRPPGMTEADLPDVPIVAPQPMSRGGL</sequence>
<dbReference type="InterPro" id="IPR007561">
    <property type="entry name" value="Cell_div_SepF/SepF-rel"/>
</dbReference>
<evidence type="ECO:0000256" key="1">
    <source>
        <dbReference type="ARBA" id="ARBA00022618"/>
    </source>
</evidence>
<comment type="caution">
    <text evidence="5">The sequence shown here is derived from an EMBL/GenBank/DDBJ whole genome shotgun (WGS) entry which is preliminary data.</text>
</comment>
<gene>
    <name evidence="5" type="ORF">J2S42_004669</name>
</gene>
<dbReference type="EMBL" id="JAUSUZ010000001">
    <property type="protein sequence ID" value="MDQ0368000.1"/>
    <property type="molecule type" value="Genomic_DNA"/>
</dbReference>
<evidence type="ECO:0000313" key="5">
    <source>
        <dbReference type="EMBL" id="MDQ0368000.1"/>
    </source>
</evidence>
<keyword evidence="6" id="KW-1185">Reference proteome</keyword>
<evidence type="ECO:0000256" key="2">
    <source>
        <dbReference type="ARBA" id="ARBA00023210"/>
    </source>
</evidence>
<accession>A0AAE3W288</accession>
<keyword evidence="3" id="KW-0131">Cell cycle</keyword>
<evidence type="ECO:0000256" key="4">
    <source>
        <dbReference type="ARBA" id="ARBA00044936"/>
    </source>
</evidence>
<dbReference type="Proteomes" id="UP001240236">
    <property type="component" value="Unassembled WGS sequence"/>
</dbReference>
<dbReference type="Pfam" id="PF04472">
    <property type="entry name" value="SepF"/>
    <property type="match status" value="1"/>
</dbReference>
<evidence type="ECO:0000313" key="6">
    <source>
        <dbReference type="Proteomes" id="UP001240236"/>
    </source>
</evidence>
<name>A0AAE3W288_9ACTN</name>
<dbReference type="Gene3D" id="3.30.110.150">
    <property type="entry name" value="SepF-like protein"/>
    <property type="match status" value="1"/>
</dbReference>
<keyword evidence="2" id="KW-0717">Septation</keyword>
<protein>
    <submittedName>
        <fullName evidence="5">Cell division inhibitor SepF</fullName>
    </submittedName>
</protein>